<keyword evidence="1 2" id="KW-0833">Ubl conjugation pathway</keyword>
<dbReference type="GO" id="GO:0019005">
    <property type="term" value="C:SCF ubiquitin ligase complex"/>
    <property type="evidence" value="ECO:0007669"/>
    <property type="project" value="UniProtKB-UniRule"/>
</dbReference>
<dbReference type="GO" id="GO:0016567">
    <property type="term" value="P:protein ubiquitination"/>
    <property type="evidence" value="ECO:0007669"/>
    <property type="project" value="UniProtKB-UniRule"/>
</dbReference>
<dbReference type="InterPro" id="IPR045464">
    <property type="entry name" value="Hrt3/FBXO9_C"/>
</dbReference>
<organism evidence="4 5">
    <name type="scientific">Cannabis sativa</name>
    <name type="common">Hemp</name>
    <name type="synonym">Marijuana</name>
    <dbReference type="NCBI Taxonomy" id="3483"/>
    <lineage>
        <taxon>Eukaryota</taxon>
        <taxon>Viridiplantae</taxon>
        <taxon>Streptophyta</taxon>
        <taxon>Embryophyta</taxon>
        <taxon>Tracheophyta</taxon>
        <taxon>Spermatophyta</taxon>
        <taxon>Magnoliopsida</taxon>
        <taxon>eudicotyledons</taxon>
        <taxon>Gunneridae</taxon>
        <taxon>Pentapetalae</taxon>
        <taxon>rosids</taxon>
        <taxon>fabids</taxon>
        <taxon>Rosales</taxon>
        <taxon>Cannabaceae</taxon>
        <taxon>Cannabis</taxon>
    </lineage>
</organism>
<dbReference type="SMART" id="SM00256">
    <property type="entry name" value="FBOX"/>
    <property type="match status" value="1"/>
</dbReference>
<keyword evidence="2" id="KW-0539">Nucleus</keyword>
<dbReference type="Proteomes" id="UP000583929">
    <property type="component" value="Unassembled WGS sequence"/>
</dbReference>
<dbReference type="CDD" id="cd22151">
    <property type="entry name" value="F-box_AtGID2-like"/>
    <property type="match status" value="1"/>
</dbReference>
<comment type="subcellular location">
    <subcellularLocation>
        <location evidence="2">Nucleus</location>
    </subcellularLocation>
</comment>
<evidence type="ECO:0000313" key="5">
    <source>
        <dbReference type="Proteomes" id="UP000583929"/>
    </source>
</evidence>
<dbReference type="GO" id="GO:0005737">
    <property type="term" value="C:cytoplasm"/>
    <property type="evidence" value="ECO:0007669"/>
    <property type="project" value="TreeGrafter"/>
</dbReference>
<dbReference type="GO" id="GO:0031146">
    <property type="term" value="P:SCF-dependent proteasomal ubiquitin-dependent protein catabolic process"/>
    <property type="evidence" value="ECO:0007669"/>
    <property type="project" value="UniProtKB-UniRule"/>
</dbReference>
<accession>A0A7J6DM03</accession>
<keyword evidence="5" id="KW-1185">Reference proteome</keyword>
<proteinExistence type="predicted"/>
<dbReference type="SUPFAM" id="SSF81383">
    <property type="entry name" value="F-box domain"/>
    <property type="match status" value="1"/>
</dbReference>
<gene>
    <name evidence="4" type="ORF">G4B88_026984</name>
</gene>
<evidence type="ECO:0000313" key="4">
    <source>
        <dbReference type="EMBL" id="KAF4347137.1"/>
    </source>
</evidence>
<comment type="caution">
    <text evidence="4">The sequence shown here is derived from an EMBL/GenBank/DDBJ whole genome shotgun (WGS) entry which is preliminary data.</text>
</comment>
<evidence type="ECO:0000256" key="2">
    <source>
        <dbReference type="RuleBase" id="RU369085"/>
    </source>
</evidence>
<comment type="subunit">
    <text evidence="2">Component of the SCF-type E3 ligase complex.</text>
</comment>
<dbReference type="InterPro" id="IPR001810">
    <property type="entry name" value="F-box_dom"/>
</dbReference>
<dbReference type="PANTHER" id="PTHR12874:SF9">
    <property type="entry name" value="F-BOX ONLY PROTEIN 48"/>
    <property type="match status" value="1"/>
</dbReference>
<comment type="pathway">
    <text evidence="2">Protein modification; protein ubiquitination.</text>
</comment>
<name>A0A7J6DM03_CANSA</name>
<dbReference type="Pfam" id="PF13456">
    <property type="entry name" value="RVT_3"/>
    <property type="match status" value="1"/>
</dbReference>
<dbReference type="GO" id="GO:0003676">
    <property type="term" value="F:nucleic acid binding"/>
    <property type="evidence" value="ECO:0007669"/>
    <property type="project" value="InterPro"/>
</dbReference>
<dbReference type="PANTHER" id="PTHR12874">
    <property type="entry name" value="F-BOX ONLY PROTEIN 48-RELATED"/>
    <property type="match status" value="1"/>
</dbReference>
<dbReference type="PROSITE" id="PS50181">
    <property type="entry name" value="FBOX"/>
    <property type="match status" value="1"/>
</dbReference>
<sequence>MASDYASSSLTELESALKLKNVQYFVTKRPWLDLYGINVRPVAPFGSVSRKPYVDPALIHRSLPDELLYEVFARMTPYDLGRASCVCRKWRYTIRNPVFWRNACLKAWQLSGVVENYKILQSKYESSWRRMWLLRPRARTDGLYVSRNTYIRAGVAEWKVTNPVHVPKLRSAITVTSDSLLLADSCTRLNLFQLLWKNSSQKIKDVAKYMNFRAAKAEAVFSGHYTLSDDKIEAAVLYPGTRPTVWRIRLRIRGTTDGANNRMNLLSLVTSGVNIDEVNGPGEDILGVVESWLDDETHNPDVPAVSHQRGLTPFVFVPFEEVETSVLNLPVDKMDYFETREEYLKESFWSVRTRDRDSAFWRGILNTRDIICKGSMTLVGKGDSVDIWKQPWIPWLSYEDFTDLMNRVQPRFPFISTLADVSNPDGSWNMDLVQDMFGEMLGTRIGNITRLPFRTNDTIVWKEASDGRFTVKRGYEANLGDSPCDDGKLWKKVWGKEIHFRHSVMIWRVIMGCIPTGDRLSFITEKNCPLCDGACESAFHIFWECHCARALWFSSPFPICCENGSAISVKEWLVWALERIPMELNDQFLWFTGCLFEGIWKARNDLLFKGKLVDIATVRESILRRYNEYLLLATTKEITEIKRVAIRPAVRNGSGWDNATDVFCMTDASWKDGRAGIAVGLLDRRLGKTFWFAKFLQSFSPAEAELLAIKWAMELAAEREFQSFAGASDAKVLIEALVARQCPPLWKLKPLALEVLNLKRLGNIDANMNPQKLFEAILRRILNFGHRPKKATKFSAHYQQSCTRSEQDEFEPKISLY</sequence>
<dbReference type="GO" id="GO:0005634">
    <property type="term" value="C:nucleus"/>
    <property type="evidence" value="ECO:0007669"/>
    <property type="project" value="UniProtKB-SubCell"/>
</dbReference>
<reference evidence="4 5" key="1">
    <citation type="journal article" date="2020" name="bioRxiv">
        <title>Sequence and annotation of 42 cannabis genomes reveals extensive copy number variation in cannabinoid synthesis and pathogen resistance genes.</title>
        <authorList>
            <person name="Mckernan K.J."/>
            <person name="Helbert Y."/>
            <person name="Kane L.T."/>
            <person name="Ebling H."/>
            <person name="Zhang L."/>
            <person name="Liu B."/>
            <person name="Eaton Z."/>
            <person name="Mclaughlin S."/>
            <person name="Kingan S."/>
            <person name="Baybayan P."/>
            <person name="Concepcion G."/>
            <person name="Jordan M."/>
            <person name="Riva A."/>
            <person name="Barbazuk W."/>
            <person name="Harkins T."/>
        </authorList>
    </citation>
    <scope>NUCLEOTIDE SEQUENCE [LARGE SCALE GENOMIC DNA]</scope>
    <source>
        <strain evidence="5">cv. Jamaican Lion 4</strain>
        <tissue evidence="4">Leaf</tissue>
    </source>
</reference>
<dbReference type="InterPro" id="IPR036047">
    <property type="entry name" value="F-box-like_dom_sf"/>
</dbReference>
<dbReference type="Pfam" id="PF13966">
    <property type="entry name" value="zf-RVT"/>
    <property type="match status" value="1"/>
</dbReference>
<dbReference type="InterPro" id="IPR026960">
    <property type="entry name" value="RVT-Znf"/>
</dbReference>
<dbReference type="FunFam" id="1.20.1280.50:FF:000045">
    <property type="entry name" value="F-box protein 7"/>
    <property type="match status" value="1"/>
</dbReference>
<protein>
    <recommendedName>
        <fullName evidence="2">F-box protein</fullName>
    </recommendedName>
</protein>
<dbReference type="InterPro" id="IPR036397">
    <property type="entry name" value="RNaseH_sf"/>
</dbReference>
<evidence type="ECO:0000259" key="3">
    <source>
        <dbReference type="PROSITE" id="PS50181"/>
    </source>
</evidence>
<dbReference type="EMBL" id="JAATIQ010000853">
    <property type="protein sequence ID" value="KAF4347137.1"/>
    <property type="molecule type" value="Genomic_DNA"/>
</dbReference>
<dbReference type="AlphaFoldDB" id="A0A7J6DM03"/>
<dbReference type="Pfam" id="PF19270">
    <property type="entry name" value="FBO_C"/>
    <property type="match status" value="2"/>
</dbReference>
<dbReference type="InterPro" id="IPR002156">
    <property type="entry name" value="RNaseH_domain"/>
</dbReference>
<dbReference type="Pfam" id="PF12937">
    <property type="entry name" value="F-box-like"/>
    <property type="match status" value="1"/>
</dbReference>
<dbReference type="Gene3D" id="1.20.1280.50">
    <property type="match status" value="1"/>
</dbReference>
<comment type="function">
    <text evidence="2">Acts as a component of a SCF E3 ubiquitin ligase complexes.</text>
</comment>
<dbReference type="GO" id="GO:0004523">
    <property type="term" value="F:RNA-DNA hybrid ribonuclease activity"/>
    <property type="evidence" value="ECO:0007669"/>
    <property type="project" value="InterPro"/>
</dbReference>
<evidence type="ECO:0000256" key="1">
    <source>
        <dbReference type="ARBA" id="ARBA00022786"/>
    </source>
</evidence>
<dbReference type="Gene3D" id="3.30.420.10">
    <property type="entry name" value="Ribonuclease H-like superfamily/Ribonuclease H"/>
    <property type="match status" value="1"/>
</dbReference>
<feature type="domain" description="F-box" evidence="3">
    <location>
        <begin position="57"/>
        <end position="103"/>
    </location>
</feature>